<reference evidence="1 2" key="1">
    <citation type="submission" date="2021-03" db="EMBL/GenBank/DDBJ databases">
        <title>Sequencing the genomes of 1000 actinobacteria strains.</title>
        <authorList>
            <person name="Klenk H.-P."/>
        </authorList>
    </citation>
    <scope>NUCLEOTIDE SEQUENCE [LARGE SCALE GENOMIC DNA]</scope>
    <source>
        <strain evidence="1 2">DSM 12936</strain>
    </source>
</reference>
<keyword evidence="2" id="KW-1185">Reference proteome</keyword>
<evidence type="ECO:0008006" key="3">
    <source>
        <dbReference type="Google" id="ProtNLM"/>
    </source>
</evidence>
<organism evidence="1 2">
    <name type="scientific">Microlunatus capsulatus</name>
    <dbReference type="NCBI Taxonomy" id="99117"/>
    <lineage>
        <taxon>Bacteria</taxon>
        <taxon>Bacillati</taxon>
        <taxon>Actinomycetota</taxon>
        <taxon>Actinomycetes</taxon>
        <taxon>Propionibacteriales</taxon>
        <taxon>Propionibacteriaceae</taxon>
        <taxon>Microlunatus</taxon>
    </lineage>
</organism>
<protein>
    <recommendedName>
        <fullName evidence="3">Iron-containing redox enzyme</fullName>
    </recommendedName>
</protein>
<accession>A0ABS4ZD43</accession>
<dbReference type="RefSeq" id="WP_210058993.1">
    <property type="nucleotide sequence ID" value="NZ_BAAAMH010000011.1"/>
</dbReference>
<dbReference type="InterPro" id="IPR016084">
    <property type="entry name" value="Haem_Oase-like_multi-hlx"/>
</dbReference>
<dbReference type="Proteomes" id="UP000758168">
    <property type="component" value="Unassembled WGS sequence"/>
</dbReference>
<dbReference type="EMBL" id="JAGIOB010000001">
    <property type="protein sequence ID" value="MBP2418983.1"/>
    <property type="molecule type" value="Genomic_DNA"/>
</dbReference>
<evidence type="ECO:0000313" key="1">
    <source>
        <dbReference type="EMBL" id="MBP2418983.1"/>
    </source>
</evidence>
<dbReference type="SMART" id="SM01236">
    <property type="entry name" value="Haem_oxygenase_2"/>
    <property type="match status" value="1"/>
</dbReference>
<dbReference type="SUPFAM" id="SSF48613">
    <property type="entry name" value="Heme oxygenase-like"/>
    <property type="match status" value="1"/>
</dbReference>
<gene>
    <name evidence="1" type="ORF">JOF54_003905</name>
</gene>
<dbReference type="Gene3D" id="1.20.910.10">
    <property type="entry name" value="Heme oxygenase-like"/>
    <property type="match status" value="1"/>
</dbReference>
<name>A0ABS4ZD43_9ACTN</name>
<evidence type="ECO:0000313" key="2">
    <source>
        <dbReference type="Proteomes" id="UP000758168"/>
    </source>
</evidence>
<sequence length="372" mass="40435">MRRSPYPTALAFDRGAGRTPLLARGALSAQLLWVLTEEPQAVPQLRQQAEQIVATSADVLVDDDVQLSLMVLHELHHRSWPGVDPRWEWHPDLVGLAAVLEDATEAGLRALVAGQRQATPAPADVPAALSAIVQGDDGPSMSRHLARSGTVVEYREHLVHRSVYHLKEADPHTWAIPRLSGRAKAALVEIQADEYGAGRAEWMHAVLYADAMRGLGLDDSYGQYLNDVPAITLAWANTMTLFGLHRRLLGATIGHLAALEMSSSLPMRRYGNGLRRLGFDEPTTRFFDEHIEADAVHEQIAAHDVAGRLALDEPHLVDDILFGAQVALAVDAAVTRHLLDSWAAGRTSLRTIPENAAGVVSVAAALRQDVEG</sequence>
<proteinExistence type="predicted"/>
<dbReference type="Pfam" id="PF14518">
    <property type="entry name" value="Haem_oxygenas_2"/>
    <property type="match status" value="1"/>
</dbReference>
<comment type="caution">
    <text evidence="1">The sequence shown here is derived from an EMBL/GenBank/DDBJ whole genome shotgun (WGS) entry which is preliminary data.</text>
</comment>